<evidence type="ECO:0000313" key="3">
    <source>
        <dbReference type="Proteomes" id="UP001158986"/>
    </source>
</evidence>
<accession>A0AAU9KNE9</accession>
<evidence type="ECO:0000313" key="4">
    <source>
        <dbReference type="Proteomes" id="UP001160483"/>
    </source>
</evidence>
<dbReference type="EMBL" id="CAKKTJ010000131">
    <property type="protein sequence ID" value="CAH0475851.1"/>
    <property type="molecule type" value="Genomic_DNA"/>
</dbReference>
<dbReference type="AlphaFoldDB" id="A0AAU9KNE9"/>
<name>A0AAU9KNE9_9STRA</name>
<evidence type="ECO:0000313" key="2">
    <source>
        <dbReference type="EMBL" id="CAH0518422.1"/>
    </source>
</evidence>
<keyword evidence="3" id="KW-1185">Reference proteome</keyword>
<dbReference type="Proteomes" id="UP001160483">
    <property type="component" value="Unassembled WGS sequence"/>
</dbReference>
<protein>
    <submittedName>
        <fullName evidence="1">Uncharacterized protein</fullName>
    </submittedName>
</protein>
<comment type="caution">
    <text evidence="1">The sequence shown here is derived from an EMBL/GenBank/DDBJ whole genome shotgun (WGS) entry which is preliminary data.</text>
</comment>
<dbReference type="Proteomes" id="UP001158986">
    <property type="component" value="Unassembled WGS sequence"/>
</dbReference>
<sequence length="96" mass="10400">MSGMKAVYKFHGNVVHSFASFPSATEASNEYALGSKEDKVNHSYTGRMDGGISMPALKSTGPYAALVTSLKLAKEDSEIFLKDRVEGPVPVKLYNQ</sequence>
<organism evidence="1 4">
    <name type="scientific">Peronospora belbahrii</name>
    <dbReference type="NCBI Taxonomy" id="622444"/>
    <lineage>
        <taxon>Eukaryota</taxon>
        <taxon>Sar</taxon>
        <taxon>Stramenopiles</taxon>
        <taxon>Oomycota</taxon>
        <taxon>Peronosporomycetes</taxon>
        <taxon>Peronosporales</taxon>
        <taxon>Peronosporaceae</taxon>
        <taxon>Peronospora</taxon>
    </lineage>
</organism>
<proteinExistence type="predicted"/>
<evidence type="ECO:0000313" key="1">
    <source>
        <dbReference type="EMBL" id="CAH0475851.1"/>
    </source>
</evidence>
<dbReference type="EMBL" id="CAKLCB010000262">
    <property type="protein sequence ID" value="CAH0518422.1"/>
    <property type="molecule type" value="Genomic_DNA"/>
</dbReference>
<gene>
    <name evidence="2" type="ORF">PBS001_LOCUS4995</name>
    <name evidence="1" type="ORF">PBS003_LOCUS2660</name>
</gene>
<reference evidence="1 3" key="1">
    <citation type="submission" date="2021-11" db="EMBL/GenBank/DDBJ databases">
        <authorList>
            <person name="Islam A."/>
            <person name="Islam S."/>
            <person name="Flora M.S."/>
            <person name="Rahman M."/>
            <person name="Ziaur R.M."/>
            <person name="Epstein J.H."/>
            <person name="Hassan M."/>
            <person name="Klassen M."/>
            <person name="Woodard K."/>
            <person name="Webb A."/>
            <person name="Webby R.J."/>
            <person name="El Zowalaty M.E."/>
        </authorList>
    </citation>
    <scope>NUCLEOTIDE SEQUENCE</scope>
    <source>
        <strain evidence="2">Pbs1</strain>
        <strain evidence="1">Pbs3</strain>
    </source>
</reference>